<dbReference type="GO" id="GO:0006412">
    <property type="term" value="P:translation"/>
    <property type="evidence" value="ECO:0007669"/>
    <property type="project" value="TreeGrafter"/>
</dbReference>
<keyword evidence="2 3" id="KW-0690">Ribosome biogenesis</keyword>
<dbReference type="InterPro" id="IPR036847">
    <property type="entry name" value="RimP_C_sf"/>
</dbReference>
<proteinExistence type="inferred from homology"/>
<name>A0A1F6GAL9_9PROT</name>
<comment type="caution">
    <text evidence="6">The sequence shown here is derived from an EMBL/GenBank/DDBJ whole genome shotgun (WGS) entry which is preliminary data.</text>
</comment>
<dbReference type="SUPFAM" id="SSF75420">
    <property type="entry name" value="YhbC-like, N-terminal domain"/>
    <property type="match status" value="1"/>
</dbReference>
<dbReference type="GO" id="GO:0005829">
    <property type="term" value="C:cytosol"/>
    <property type="evidence" value="ECO:0007669"/>
    <property type="project" value="TreeGrafter"/>
</dbReference>
<evidence type="ECO:0000256" key="2">
    <source>
        <dbReference type="ARBA" id="ARBA00022517"/>
    </source>
</evidence>
<evidence type="ECO:0000259" key="4">
    <source>
        <dbReference type="Pfam" id="PF02576"/>
    </source>
</evidence>
<dbReference type="InterPro" id="IPR028998">
    <property type="entry name" value="RimP_C"/>
</dbReference>
<protein>
    <recommendedName>
        <fullName evidence="3">Ribosome maturation factor RimP</fullName>
    </recommendedName>
</protein>
<dbReference type="Proteomes" id="UP000178449">
    <property type="component" value="Unassembled WGS sequence"/>
</dbReference>
<comment type="similarity">
    <text evidence="3">Belongs to the RimP family.</text>
</comment>
<comment type="function">
    <text evidence="3">Required for maturation of 30S ribosomal subunits.</text>
</comment>
<dbReference type="Gene3D" id="3.30.300.70">
    <property type="entry name" value="RimP-like superfamily, N-terminal"/>
    <property type="match status" value="1"/>
</dbReference>
<gene>
    <name evidence="3" type="primary">rimP</name>
    <name evidence="6" type="ORF">A2527_08075</name>
</gene>
<dbReference type="InterPro" id="IPR035956">
    <property type="entry name" value="RimP_N_sf"/>
</dbReference>
<dbReference type="GO" id="GO:0000028">
    <property type="term" value="P:ribosomal small subunit assembly"/>
    <property type="evidence" value="ECO:0007669"/>
    <property type="project" value="TreeGrafter"/>
</dbReference>
<dbReference type="InterPro" id="IPR028989">
    <property type="entry name" value="RimP_N"/>
</dbReference>
<keyword evidence="1 3" id="KW-0963">Cytoplasm</keyword>
<dbReference type="STRING" id="1817772.A2527_08075"/>
<dbReference type="Gene3D" id="2.30.30.180">
    <property type="entry name" value="Ribosome maturation factor RimP, C-terminal domain"/>
    <property type="match status" value="1"/>
</dbReference>
<evidence type="ECO:0000259" key="5">
    <source>
        <dbReference type="Pfam" id="PF17384"/>
    </source>
</evidence>
<dbReference type="PANTHER" id="PTHR33867">
    <property type="entry name" value="RIBOSOME MATURATION FACTOR RIMP"/>
    <property type="match status" value="1"/>
</dbReference>
<accession>A0A1F6GAL9</accession>
<dbReference type="AlphaFoldDB" id="A0A1F6GAL9"/>
<sequence length="157" mass="17723">MSLDDQQITRLEALIEPLAIEAGLELVDIETTGTGRGTLLSVLIDKKGGVNVDDCADLSRQISYLLDVEDPIGHEYRLEVSSPGLFRKLKKDKDLVRHQGDRVKIKLTEPIEGEFTWVGQLASFDNQNLVLQEEGQSRDLVIERRLIKKINLEPKLF</sequence>
<evidence type="ECO:0000256" key="1">
    <source>
        <dbReference type="ARBA" id="ARBA00022490"/>
    </source>
</evidence>
<organism evidence="6 7">
    <name type="scientific">Candidatus Lambdaproteobacteria bacterium RIFOXYD2_FULL_50_16</name>
    <dbReference type="NCBI Taxonomy" id="1817772"/>
    <lineage>
        <taxon>Bacteria</taxon>
        <taxon>Pseudomonadati</taxon>
        <taxon>Pseudomonadota</taxon>
        <taxon>Candidatus Lambdaproteobacteria</taxon>
    </lineage>
</organism>
<dbReference type="PANTHER" id="PTHR33867:SF1">
    <property type="entry name" value="RIBOSOME MATURATION FACTOR RIMP"/>
    <property type="match status" value="1"/>
</dbReference>
<evidence type="ECO:0000313" key="6">
    <source>
        <dbReference type="EMBL" id="OGG95119.1"/>
    </source>
</evidence>
<dbReference type="InterPro" id="IPR003728">
    <property type="entry name" value="Ribosome_maturation_RimP"/>
</dbReference>
<reference evidence="6 7" key="1">
    <citation type="journal article" date="2016" name="Nat. Commun.">
        <title>Thousands of microbial genomes shed light on interconnected biogeochemical processes in an aquifer system.</title>
        <authorList>
            <person name="Anantharaman K."/>
            <person name="Brown C.T."/>
            <person name="Hug L.A."/>
            <person name="Sharon I."/>
            <person name="Castelle C.J."/>
            <person name="Probst A.J."/>
            <person name="Thomas B.C."/>
            <person name="Singh A."/>
            <person name="Wilkins M.J."/>
            <person name="Karaoz U."/>
            <person name="Brodie E.L."/>
            <person name="Williams K.H."/>
            <person name="Hubbard S.S."/>
            <person name="Banfield J.F."/>
        </authorList>
    </citation>
    <scope>NUCLEOTIDE SEQUENCE [LARGE SCALE GENOMIC DNA]</scope>
</reference>
<dbReference type="Pfam" id="PF02576">
    <property type="entry name" value="RimP_N"/>
    <property type="match status" value="1"/>
</dbReference>
<dbReference type="FunFam" id="3.30.300.70:FF:000001">
    <property type="entry name" value="Ribosome maturation factor RimP"/>
    <property type="match status" value="1"/>
</dbReference>
<comment type="subcellular location">
    <subcellularLocation>
        <location evidence="3">Cytoplasm</location>
    </subcellularLocation>
</comment>
<dbReference type="EMBL" id="MFNE01000026">
    <property type="protein sequence ID" value="OGG95119.1"/>
    <property type="molecule type" value="Genomic_DNA"/>
</dbReference>
<evidence type="ECO:0000256" key="3">
    <source>
        <dbReference type="HAMAP-Rule" id="MF_01077"/>
    </source>
</evidence>
<dbReference type="Pfam" id="PF17384">
    <property type="entry name" value="DUF150_C"/>
    <property type="match status" value="1"/>
</dbReference>
<evidence type="ECO:0000313" key="7">
    <source>
        <dbReference type="Proteomes" id="UP000178449"/>
    </source>
</evidence>
<dbReference type="CDD" id="cd01734">
    <property type="entry name" value="YlxS_C"/>
    <property type="match status" value="1"/>
</dbReference>
<feature type="domain" description="Ribosome maturation factor RimP N-terminal" evidence="4">
    <location>
        <begin position="14"/>
        <end position="85"/>
    </location>
</feature>
<feature type="domain" description="Ribosome maturation factor RimP C-terminal" evidence="5">
    <location>
        <begin position="89"/>
        <end position="155"/>
    </location>
</feature>
<dbReference type="SUPFAM" id="SSF74942">
    <property type="entry name" value="YhbC-like, C-terminal domain"/>
    <property type="match status" value="1"/>
</dbReference>
<dbReference type="HAMAP" id="MF_01077">
    <property type="entry name" value="RimP"/>
    <property type="match status" value="1"/>
</dbReference>